<keyword evidence="1" id="KW-0813">Transport</keyword>
<dbReference type="InterPro" id="IPR002652">
    <property type="entry name" value="Importin-a_IBB"/>
</dbReference>
<proteinExistence type="predicted"/>
<organism evidence="4 5">
    <name type="scientific">Sphaeroforma arctica JP610</name>
    <dbReference type="NCBI Taxonomy" id="667725"/>
    <lineage>
        <taxon>Eukaryota</taxon>
        <taxon>Ichthyosporea</taxon>
        <taxon>Ichthyophonida</taxon>
        <taxon>Sphaeroforma</taxon>
    </lineage>
</organism>
<dbReference type="InterPro" id="IPR016024">
    <property type="entry name" value="ARM-type_fold"/>
</dbReference>
<dbReference type="Proteomes" id="UP000054560">
    <property type="component" value="Unassembled WGS sequence"/>
</dbReference>
<dbReference type="Pfam" id="PF01749">
    <property type="entry name" value="IBB"/>
    <property type="match status" value="1"/>
</dbReference>
<dbReference type="EMBL" id="KQ241824">
    <property type="protein sequence ID" value="KNC83563.1"/>
    <property type="molecule type" value="Genomic_DNA"/>
</dbReference>
<evidence type="ECO:0000256" key="2">
    <source>
        <dbReference type="SAM" id="MobiDB-lite"/>
    </source>
</evidence>
<dbReference type="SUPFAM" id="SSF48371">
    <property type="entry name" value="ARM repeat"/>
    <property type="match status" value="1"/>
</dbReference>
<dbReference type="PROSITE" id="PS51214">
    <property type="entry name" value="IBB"/>
    <property type="match status" value="1"/>
</dbReference>
<protein>
    <recommendedName>
        <fullName evidence="3">IBB domain-containing protein</fullName>
    </recommendedName>
</protein>
<accession>A0A0L0G5S1</accession>
<keyword evidence="5" id="KW-1185">Reference proteome</keyword>
<dbReference type="GO" id="GO:0006606">
    <property type="term" value="P:protein import into nucleus"/>
    <property type="evidence" value="ECO:0007669"/>
    <property type="project" value="InterPro"/>
</dbReference>
<sequence>MSSRRDQYKDAQKHGGDIDGSRRRQREAATSLRKDKRHAQLARKRMRDVLNLGGNIEKRDSVSDIDIPQLVKHMSQFNSTEECLNAVRQLRESTGVNQNIIDSLLQCEGAVDTLRQLLAVSNSSIQLEGEFVV</sequence>
<feature type="region of interest" description="Disordered" evidence="2">
    <location>
        <begin position="1"/>
        <end position="40"/>
    </location>
</feature>
<evidence type="ECO:0000313" key="4">
    <source>
        <dbReference type="EMBL" id="KNC83563.1"/>
    </source>
</evidence>
<dbReference type="AlphaFoldDB" id="A0A0L0G5S1"/>
<gene>
    <name evidence="4" type="ORF">SARC_04187</name>
</gene>
<evidence type="ECO:0000313" key="5">
    <source>
        <dbReference type="Proteomes" id="UP000054560"/>
    </source>
</evidence>
<evidence type="ECO:0000256" key="1">
    <source>
        <dbReference type="PROSITE-ProRule" id="PRU00561"/>
    </source>
</evidence>
<name>A0A0L0G5S1_9EUKA</name>
<feature type="domain" description="IBB" evidence="3">
    <location>
        <begin position="1"/>
        <end position="54"/>
    </location>
</feature>
<reference evidence="4 5" key="1">
    <citation type="submission" date="2011-02" db="EMBL/GenBank/DDBJ databases">
        <title>The Genome Sequence of Sphaeroforma arctica JP610.</title>
        <authorList>
            <consortium name="The Broad Institute Genome Sequencing Platform"/>
            <person name="Russ C."/>
            <person name="Cuomo C."/>
            <person name="Young S.K."/>
            <person name="Zeng Q."/>
            <person name="Gargeya S."/>
            <person name="Alvarado L."/>
            <person name="Berlin A."/>
            <person name="Chapman S.B."/>
            <person name="Chen Z."/>
            <person name="Freedman E."/>
            <person name="Gellesch M."/>
            <person name="Goldberg J."/>
            <person name="Griggs A."/>
            <person name="Gujja S."/>
            <person name="Heilman E."/>
            <person name="Heiman D."/>
            <person name="Howarth C."/>
            <person name="Mehta T."/>
            <person name="Neiman D."/>
            <person name="Pearson M."/>
            <person name="Roberts A."/>
            <person name="Saif S."/>
            <person name="Shea T."/>
            <person name="Shenoy N."/>
            <person name="Sisk P."/>
            <person name="Stolte C."/>
            <person name="Sykes S."/>
            <person name="White J."/>
            <person name="Yandava C."/>
            <person name="Burger G."/>
            <person name="Gray M.W."/>
            <person name="Holland P.W.H."/>
            <person name="King N."/>
            <person name="Lang F.B.F."/>
            <person name="Roger A.J."/>
            <person name="Ruiz-Trillo I."/>
            <person name="Haas B."/>
            <person name="Nusbaum C."/>
            <person name="Birren B."/>
        </authorList>
    </citation>
    <scope>NUCLEOTIDE SEQUENCE [LARGE SCALE GENOMIC DNA]</scope>
    <source>
        <strain evidence="4 5">JP610</strain>
    </source>
</reference>
<evidence type="ECO:0000259" key="3">
    <source>
        <dbReference type="PROSITE" id="PS51214"/>
    </source>
</evidence>
<dbReference type="GeneID" id="25904691"/>
<dbReference type="GO" id="GO:0061608">
    <property type="term" value="F:nuclear import signal receptor activity"/>
    <property type="evidence" value="ECO:0007669"/>
    <property type="project" value="InterPro"/>
</dbReference>
<dbReference type="RefSeq" id="XP_014157465.1">
    <property type="nucleotide sequence ID" value="XM_014301990.1"/>
</dbReference>
<feature type="compositionally biased region" description="Basic and acidic residues" evidence="2">
    <location>
        <begin position="1"/>
        <end position="22"/>
    </location>
</feature>